<proteinExistence type="predicted"/>
<dbReference type="InterPro" id="IPR006016">
    <property type="entry name" value="UspA"/>
</dbReference>
<dbReference type="Gene3D" id="3.40.50.620">
    <property type="entry name" value="HUPs"/>
    <property type="match status" value="1"/>
</dbReference>
<dbReference type="InterPro" id="IPR014729">
    <property type="entry name" value="Rossmann-like_a/b/a_fold"/>
</dbReference>
<dbReference type="AlphaFoldDB" id="A0A0B8MYG2"/>
<dbReference type="Pfam" id="PF00582">
    <property type="entry name" value="Usp"/>
    <property type="match status" value="1"/>
</dbReference>
<feature type="region of interest" description="Disordered" evidence="1">
    <location>
        <begin position="269"/>
        <end position="291"/>
    </location>
</feature>
<feature type="domain" description="UspA" evidence="2">
    <location>
        <begin position="130"/>
        <end position="268"/>
    </location>
</feature>
<evidence type="ECO:0000313" key="4">
    <source>
        <dbReference type="Proteomes" id="UP000053095"/>
    </source>
</evidence>
<gene>
    <name evidence="3" type="ORF">TCE0_038r12479</name>
</gene>
<dbReference type="EMBL" id="DF933834">
    <property type="protein sequence ID" value="GAM40263.1"/>
    <property type="molecule type" value="Genomic_DNA"/>
</dbReference>
<dbReference type="PANTHER" id="PTHR47815">
    <property type="entry name" value="UNIVERSAL STRESS PROTEIN A FAMILY PROTEIN C25B2.10"/>
    <property type="match status" value="1"/>
</dbReference>
<dbReference type="PANTHER" id="PTHR47815:SF1">
    <property type="entry name" value="UNIVERSAL STRESS PROTEIN A FAMILY PROTEIN C25B2.10"/>
    <property type="match status" value="1"/>
</dbReference>
<keyword evidence="4" id="KW-1185">Reference proteome</keyword>
<dbReference type="PRINTS" id="PR01438">
    <property type="entry name" value="UNVRSLSTRESS"/>
</dbReference>
<accession>A0A0B8MYG2</accession>
<name>A0A0B8MYG2_TALPI</name>
<evidence type="ECO:0000259" key="2">
    <source>
        <dbReference type="Pfam" id="PF00582"/>
    </source>
</evidence>
<evidence type="ECO:0000256" key="1">
    <source>
        <dbReference type="SAM" id="MobiDB-lite"/>
    </source>
</evidence>
<feature type="region of interest" description="Disordered" evidence="1">
    <location>
        <begin position="337"/>
        <end position="444"/>
    </location>
</feature>
<reference evidence="4" key="1">
    <citation type="journal article" date="2015" name="Genome Announc.">
        <title>Draft genome sequence of Talaromyces cellulolyticus strain Y-94, a source of lignocellulosic biomass-degrading enzymes.</title>
        <authorList>
            <person name="Fujii T."/>
            <person name="Koike H."/>
            <person name="Sawayama S."/>
            <person name="Yano S."/>
            <person name="Inoue H."/>
        </authorList>
    </citation>
    <scope>NUCLEOTIDE SEQUENCE [LARGE SCALE GENOMIC DNA]</scope>
    <source>
        <strain evidence="4">Y-94</strain>
    </source>
</reference>
<dbReference type="SUPFAM" id="SSF52402">
    <property type="entry name" value="Adenine nucleotide alpha hydrolases-like"/>
    <property type="match status" value="1"/>
</dbReference>
<dbReference type="InterPro" id="IPR006015">
    <property type="entry name" value="Universal_stress_UspA"/>
</dbReference>
<feature type="compositionally biased region" description="Low complexity" evidence="1">
    <location>
        <begin position="21"/>
        <end position="35"/>
    </location>
</feature>
<dbReference type="CDD" id="cd23659">
    <property type="entry name" value="USP_At3g01520-like"/>
    <property type="match status" value="1"/>
</dbReference>
<sequence>MTSPATTSPDASTPILNLPGNSENSLSTDSTTSLRSDNRRISFIGNDPPRRRSAQSSGSDSQPVPESTIVSSGRQTPVDGRHPRRISSPPPPSTYQRGVSFDTFDNRDAIDGSFTLRYKHKNYQATRRSRTFLCGTDQNDYSEFALEWLIDELVDDGDEVICLWVVEKDSKIASDASVDEGRYRMEAEKLLNQVIAKNQHDEKAISLVLELAVGKVQDIIQRMIRIYEPAVLIVGTRGRSLSGMQGLLPGSVSKYCLQQSPIPVVVVRPSTKREKKKKKRLADPTRRSYGNILQISEQQGSGLFNKQVSSDTNVAKLPADEAAAVAEAVGLPRHFQHAHTGSDSKLSTTSSNEDDNGKDVLRSDTPQLSPDIEDDTGERVLKSPGLGNLDTPPDSEDESESETTRGRELGSSDADDTIPSDISPTEIEEDIDPISSKLQLADAS</sequence>
<feature type="region of interest" description="Disordered" evidence="1">
    <location>
        <begin position="1"/>
        <end position="100"/>
    </location>
</feature>
<protein>
    <recommendedName>
        <fullName evidence="2">UspA domain-containing protein</fullName>
    </recommendedName>
</protein>
<feature type="compositionally biased region" description="Polar residues" evidence="1">
    <location>
        <begin position="54"/>
        <end position="75"/>
    </location>
</feature>
<evidence type="ECO:0000313" key="3">
    <source>
        <dbReference type="EMBL" id="GAM40263.1"/>
    </source>
</evidence>
<feature type="compositionally biased region" description="Low complexity" evidence="1">
    <location>
        <begin position="1"/>
        <end position="14"/>
    </location>
</feature>
<organism evidence="3 4">
    <name type="scientific">Talaromyces pinophilus</name>
    <name type="common">Penicillium pinophilum</name>
    <dbReference type="NCBI Taxonomy" id="128442"/>
    <lineage>
        <taxon>Eukaryota</taxon>
        <taxon>Fungi</taxon>
        <taxon>Dikarya</taxon>
        <taxon>Ascomycota</taxon>
        <taxon>Pezizomycotina</taxon>
        <taxon>Eurotiomycetes</taxon>
        <taxon>Eurotiomycetidae</taxon>
        <taxon>Eurotiales</taxon>
        <taxon>Trichocomaceae</taxon>
        <taxon>Talaromyces</taxon>
        <taxon>Talaromyces sect. Talaromyces</taxon>
    </lineage>
</organism>
<feature type="compositionally biased region" description="Polar residues" evidence="1">
    <location>
        <begin position="339"/>
        <end position="351"/>
    </location>
</feature>
<dbReference type="Proteomes" id="UP000053095">
    <property type="component" value="Unassembled WGS sequence"/>
</dbReference>